<evidence type="ECO:0000256" key="1">
    <source>
        <dbReference type="SAM" id="Phobius"/>
    </source>
</evidence>
<evidence type="ECO:0000313" key="3">
    <source>
        <dbReference type="Proteomes" id="UP000238426"/>
    </source>
</evidence>
<keyword evidence="3" id="KW-1185">Reference proteome</keyword>
<reference evidence="2 3" key="1">
    <citation type="submission" date="2018-03" db="EMBL/GenBank/DDBJ databases">
        <title>Mesoflavibacter sp. HG37 and Mesoflavibacter sp. HG96 sp.nov., two marine bacteria isolated from seawater of Western Pacific Ocean.</title>
        <authorList>
            <person name="Cheng H."/>
            <person name="Wu Y.-H."/>
            <person name="Guo L.-L."/>
            <person name="Xu X.-W."/>
        </authorList>
    </citation>
    <scope>NUCLEOTIDE SEQUENCE [LARGE SCALE GENOMIC DNA]</scope>
    <source>
        <strain evidence="2 3">KCTC 32269</strain>
    </source>
</reference>
<dbReference type="EMBL" id="PXOQ01000015">
    <property type="protein sequence ID" value="PSG86481.1"/>
    <property type="molecule type" value="Genomic_DNA"/>
</dbReference>
<organism evidence="2 3">
    <name type="scientific">Aurantibacter aestuarii</name>
    <dbReference type="NCBI Taxonomy" id="1266046"/>
    <lineage>
        <taxon>Bacteria</taxon>
        <taxon>Pseudomonadati</taxon>
        <taxon>Bacteroidota</taxon>
        <taxon>Flavobacteriia</taxon>
        <taxon>Flavobacteriales</taxon>
        <taxon>Flavobacteriaceae</taxon>
        <taxon>Aurantibacter</taxon>
    </lineage>
</organism>
<comment type="caution">
    <text evidence="2">The sequence shown here is derived from an EMBL/GenBank/DDBJ whole genome shotgun (WGS) entry which is preliminary data.</text>
</comment>
<protein>
    <submittedName>
        <fullName evidence="2">Uncharacterized protein</fullName>
    </submittedName>
</protein>
<name>A0A2T1N5C5_9FLAO</name>
<dbReference type="AlphaFoldDB" id="A0A2T1N5C5"/>
<evidence type="ECO:0000313" key="2">
    <source>
        <dbReference type="EMBL" id="PSG86481.1"/>
    </source>
</evidence>
<dbReference type="Proteomes" id="UP000238426">
    <property type="component" value="Unassembled WGS sequence"/>
</dbReference>
<keyword evidence="1" id="KW-0472">Membrane</keyword>
<gene>
    <name evidence="2" type="ORF">C7H52_12410</name>
</gene>
<feature type="transmembrane region" description="Helical" evidence="1">
    <location>
        <begin position="16"/>
        <end position="34"/>
    </location>
</feature>
<sequence>MINFSFYSSIKLRANIQSLFNVANVILFFFEYIFKSAFWIKFSFFAKQNEFTQTSIRIQICFIKILNL</sequence>
<accession>A0A2T1N5C5</accession>
<proteinExistence type="predicted"/>
<keyword evidence="1" id="KW-0812">Transmembrane</keyword>
<keyword evidence="1" id="KW-1133">Transmembrane helix</keyword>